<evidence type="ECO:0000313" key="2">
    <source>
        <dbReference type="EMBL" id="EEP67623.1"/>
    </source>
</evidence>
<proteinExistence type="predicted"/>
<feature type="compositionally biased region" description="Polar residues" evidence="1">
    <location>
        <begin position="24"/>
        <end position="45"/>
    </location>
</feature>
<protein>
    <submittedName>
        <fullName evidence="2">Uncharacterized protein</fullName>
    </submittedName>
</protein>
<comment type="caution">
    <text evidence="2">The sequence shown here is derived from an EMBL/GenBank/DDBJ whole genome shotgun (WGS) entry which is preliminary data.</text>
</comment>
<evidence type="ECO:0000256" key="1">
    <source>
        <dbReference type="SAM" id="MobiDB-lite"/>
    </source>
</evidence>
<keyword evidence="3" id="KW-1185">Reference proteome</keyword>
<organism evidence="2 3">
    <name type="scientific">Kingella oralis ATCC 51147</name>
    <dbReference type="NCBI Taxonomy" id="629741"/>
    <lineage>
        <taxon>Bacteria</taxon>
        <taxon>Pseudomonadati</taxon>
        <taxon>Pseudomonadota</taxon>
        <taxon>Betaproteobacteria</taxon>
        <taxon>Neisseriales</taxon>
        <taxon>Neisseriaceae</taxon>
        <taxon>Kingella</taxon>
    </lineage>
</organism>
<feature type="region of interest" description="Disordered" evidence="1">
    <location>
        <begin position="24"/>
        <end position="51"/>
    </location>
</feature>
<dbReference type="HOGENOM" id="CLU_3099795_0_0_4"/>
<dbReference type="Proteomes" id="UP000003009">
    <property type="component" value="Unassembled WGS sequence"/>
</dbReference>
<accession>C4GIK1</accession>
<name>C4GIK1_9NEIS</name>
<gene>
    <name evidence="2" type="ORF">GCWU000324_01872</name>
</gene>
<dbReference type="EMBL" id="ACJW02000003">
    <property type="protein sequence ID" value="EEP67623.1"/>
    <property type="molecule type" value="Genomic_DNA"/>
</dbReference>
<evidence type="ECO:0000313" key="3">
    <source>
        <dbReference type="Proteomes" id="UP000003009"/>
    </source>
</evidence>
<reference evidence="2" key="1">
    <citation type="submission" date="2009-04" db="EMBL/GenBank/DDBJ databases">
        <authorList>
            <person name="Weinstock G."/>
            <person name="Sodergren E."/>
            <person name="Clifton S."/>
            <person name="Fulton L."/>
            <person name="Fulton B."/>
            <person name="Courtney L."/>
            <person name="Fronick C."/>
            <person name="Harrison M."/>
            <person name="Strong C."/>
            <person name="Farmer C."/>
            <person name="Delahaunty K."/>
            <person name="Markovic C."/>
            <person name="Hall O."/>
            <person name="Minx P."/>
            <person name="Tomlinson C."/>
            <person name="Mitreva M."/>
            <person name="Nelson J."/>
            <person name="Hou S."/>
            <person name="Wollam A."/>
            <person name="Pepin K.H."/>
            <person name="Johnson M."/>
            <person name="Bhonagiri V."/>
            <person name="Nash W.E."/>
            <person name="Warren W."/>
            <person name="Chinwalla A."/>
            <person name="Mardis E.R."/>
            <person name="Wilson R.K."/>
        </authorList>
    </citation>
    <scope>NUCLEOTIDE SEQUENCE [LARGE SCALE GENOMIC DNA]</scope>
    <source>
        <strain evidence="2">ATCC 51147</strain>
    </source>
</reference>
<dbReference type="AlphaFoldDB" id="C4GIK1"/>
<sequence length="51" mass="5471">MQPENASNTFSGCLLSPSQAQQATKHCQHTNNHASLQSEHVSTHSLLKAAV</sequence>
<dbReference type="STRING" id="629741.GCWU000324_01872"/>